<dbReference type="InterPro" id="IPR006109">
    <property type="entry name" value="G3P_DH_NAD-dep_C"/>
</dbReference>
<evidence type="ECO:0000256" key="8">
    <source>
        <dbReference type="RuleBase" id="RU000437"/>
    </source>
</evidence>
<gene>
    <name evidence="12" type="primary">Cagpd1</name>
</gene>
<dbReference type="NCBIfam" id="TIGR03376">
    <property type="entry name" value="glycerol3P_DH"/>
    <property type="match status" value="1"/>
</dbReference>
<keyword evidence="2 8" id="KW-0560">Oxidoreductase</keyword>
<keyword evidence="3 7" id="KW-0520">NAD</keyword>
<evidence type="ECO:0000256" key="3">
    <source>
        <dbReference type="ARBA" id="ARBA00023027"/>
    </source>
</evidence>
<name>A0A140JW76_WICVE</name>
<dbReference type="EMBL" id="LC015796">
    <property type="protein sequence ID" value="BAU61353.1"/>
    <property type="molecule type" value="mRNA"/>
</dbReference>
<dbReference type="EC" id="1.1.1.8" evidence="9"/>
<dbReference type="InterPro" id="IPR036291">
    <property type="entry name" value="NAD(P)-bd_dom_sf"/>
</dbReference>
<dbReference type="InterPro" id="IPR008927">
    <property type="entry name" value="6-PGluconate_DH-like_C_sf"/>
</dbReference>
<dbReference type="PANTHER" id="PTHR11728:SF8">
    <property type="entry name" value="GLYCEROL-3-PHOSPHATE DEHYDROGENASE [NAD(+)]-RELATED"/>
    <property type="match status" value="1"/>
</dbReference>
<dbReference type="FunFam" id="1.10.1040.10:FF:000004">
    <property type="entry name" value="Glycerol-3-phosphate dehydrogenase [NAD(+)]"/>
    <property type="match status" value="1"/>
</dbReference>
<feature type="binding site" evidence="7">
    <location>
        <begin position="36"/>
        <end position="41"/>
    </location>
    <ligand>
        <name>NAD(+)</name>
        <dbReference type="ChEBI" id="CHEBI:57540"/>
    </ligand>
</feature>
<dbReference type="InterPro" id="IPR011128">
    <property type="entry name" value="G3P_DH_NAD-dep_N"/>
</dbReference>
<feature type="active site" description="Proton acceptor" evidence="5">
    <location>
        <position position="238"/>
    </location>
</feature>
<evidence type="ECO:0000256" key="6">
    <source>
        <dbReference type="PIRSR" id="PIRSR000114-2"/>
    </source>
</evidence>
<feature type="domain" description="Glycerol-3-phosphate dehydrogenase NAD-dependent C-terminal" evidence="11">
    <location>
        <begin position="227"/>
        <end position="372"/>
    </location>
</feature>
<dbReference type="Pfam" id="PF01210">
    <property type="entry name" value="NAD_Gly3P_dh_N"/>
    <property type="match status" value="1"/>
</dbReference>
<organism evidence="12">
    <name type="scientific">Wickerhamiella versatilis</name>
    <name type="common">Yeast</name>
    <name type="synonym">Brettanomyces versatilis</name>
    <dbReference type="NCBI Taxonomy" id="27304"/>
    <lineage>
        <taxon>Eukaryota</taxon>
        <taxon>Fungi</taxon>
        <taxon>Dikarya</taxon>
        <taxon>Ascomycota</taxon>
        <taxon>Saccharomycotina</taxon>
        <taxon>Dipodascomycetes</taxon>
        <taxon>Dipodascales</taxon>
        <taxon>Trichomonascaceae</taxon>
        <taxon>Wickerhamiella</taxon>
    </lineage>
</organism>
<dbReference type="InterPro" id="IPR013328">
    <property type="entry name" value="6PGD_dom2"/>
</dbReference>
<evidence type="ECO:0000256" key="1">
    <source>
        <dbReference type="ARBA" id="ARBA00011009"/>
    </source>
</evidence>
<dbReference type="SUPFAM" id="SSF48179">
    <property type="entry name" value="6-phosphogluconate dehydrogenase C-terminal domain-like"/>
    <property type="match status" value="1"/>
</dbReference>
<evidence type="ECO:0000256" key="9">
    <source>
        <dbReference type="RuleBase" id="RU361243"/>
    </source>
</evidence>
<proteinExistence type="evidence at transcript level"/>
<feature type="binding site" evidence="7">
    <location>
        <position position="180"/>
    </location>
    <ligand>
        <name>NAD(+)</name>
        <dbReference type="ChEBI" id="CHEBI:57540"/>
    </ligand>
</feature>
<feature type="binding site" evidence="6">
    <location>
        <begin position="303"/>
        <end position="304"/>
    </location>
    <ligand>
        <name>substrate</name>
    </ligand>
</feature>
<protein>
    <recommendedName>
        <fullName evidence="9">Glycerol-3-phosphate dehydrogenase [NAD(+)]</fullName>
        <ecNumber evidence="9">1.1.1.8</ecNumber>
    </recommendedName>
</protein>
<dbReference type="InterPro" id="IPR017751">
    <property type="entry name" value="G3P_DH_NAD-dep_euk"/>
</dbReference>
<feature type="binding site" evidence="6">
    <location>
        <position position="147"/>
    </location>
    <ligand>
        <name>substrate</name>
    </ligand>
</feature>
<reference evidence="12" key="1">
    <citation type="journal article" date="2016" name="J. Biosci. Bioeng.">
        <title>Two glycerol 3-phosphate dehydrogenase isogenes from Candida versatilis SN-18 play an important role in glycerol biosynthesis under osmotic stress.</title>
        <authorList>
            <person name="Mizushima D."/>
            <person name="Iwata H."/>
            <person name="Ishimaki Y."/>
            <person name="Ogihara J."/>
            <person name="Kato J."/>
            <person name="Kasumi T."/>
        </authorList>
    </citation>
    <scope>NUCLEOTIDE SEQUENCE</scope>
    <source>
        <strain evidence="12">SN-18</strain>
    </source>
</reference>
<dbReference type="SUPFAM" id="SSF51735">
    <property type="entry name" value="NAD(P)-binding Rossmann-fold domains"/>
    <property type="match status" value="1"/>
</dbReference>
<dbReference type="PRINTS" id="PR00077">
    <property type="entry name" value="GPDHDRGNASE"/>
</dbReference>
<dbReference type="PIRSF" id="PIRSF000114">
    <property type="entry name" value="Glycerol-3-P_dh"/>
    <property type="match status" value="1"/>
</dbReference>
<dbReference type="BRENDA" id="1.1.1.8">
    <property type="organism ID" value="1150"/>
</dbReference>
<evidence type="ECO:0000256" key="7">
    <source>
        <dbReference type="PIRSR" id="PIRSR000114-3"/>
    </source>
</evidence>
<dbReference type="InterPro" id="IPR006168">
    <property type="entry name" value="G3P_DH_NAD-dep"/>
</dbReference>
<dbReference type="PROSITE" id="PS00957">
    <property type="entry name" value="NAD_G3PDH"/>
    <property type="match status" value="1"/>
</dbReference>
<evidence type="ECO:0000256" key="4">
    <source>
        <dbReference type="ARBA" id="ARBA00048683"/>
    </source>
</evidence>
<dbReference type="Gene3D" id="1.10.1040.10">
    <property type="entry name" value="N-(1-d-carboxylethyl)-l-norvaline Dehydrogenase, domain 2"/>
    <property type="match status" value="1"/>
</dbReference>
<dbReference type="Pfam" id="PF07479">
    <property type="entry name" value="NAD_Gly3P_dh_C"/>
    <property type="match status" value="1"/>
</dbReference>
<feature type="binding site" evidence="7">
    <location>
        <position position="332"/>
    </location>
    <ligand>
        <name>NAD(+)</name>
        <dbReference type="ChEBI" id="CHEBI:57540"/>
    </ligand>
</feature>
<comment type="similarity">
    <text evidence="1 8">Belongs to the NAD-dependent glycerol-3-phosphate dehydrogenase family.</text>
</comment>
<feature type="domain" description="Glycerol-3-phosphate dehydrogenase NAD-dependent N-terminal" evidence="10">
    <location>
        <begin position="32"/>
        <end position="195"/>
    </location>
</feature>
<feature type="binding site" evidence="7">
    <location>
        <position position="124"/>
    </location>
    <ligand>
        <name>NAD(+)</name>
        <dbReference type="ChEBI" id="CHEBI:57540"/>
    </ligand>
</feature>
<dbReference type="PANTHER" id="PTHR11728">
    <property type="entry name" value="GLYCEROL-3-PHOSPHATE DEHYDROGENASE"/>
    <property type="match status" value="1"/>
</dbReference>
<feature type="binding site" evidence="7">
    <location>
        <position position="303"/>
    </location>
    <ligand>
        <name>NAD(+)</name>
        <dbReference type="ChEBI" id="CHEBI:57540"/>
    </ligand>
</feature>
<dbReference type="GO" id="GO:0141152">
    <property type="term" value="F:glycerol-3-phosphate dehydrogenase (NAD+) activity"/>
    <property type="evidence" value="ECO:0007669"/>
    <property type="project" value="UniProtKB-UniRule"/>
</dbReference>
<accession>A0A140JW76</accession>
<dbReference type="GO" id="GO:0005829">
    <property type="term" value="C:cytosol"/>
    <property type="evidence" value="ECO:0007669"/>
    <property type="project" value="TreeGrafter"/>
</dbReference>
<dbReference type="GO" id="GO:0005975">
    <property type="term" value="P:carbohydrate metabolic process"/>
    <property type="evidence" value="ECO:0007669"/>
    <property type="project" value="InterPro"/>
</dbReference>
<evidence type="ECO:0000259" key="11">
    <source>
        <dbReference type="Pfam" id="PF07479"/>
    </source>
</evidence>
<dbReference type="GO" id="GO:0051287">
    <property type="term" value="F:NAD binding"/>
    <property type="evidence" value="ECO:0007669"/>
    <property type="project" value="UniProtKB-UniRule"/>
</dbReference>
<evidence type="ECO:0000256" key="5">
    <source>
        <dbReference type="PIRSR" id="PIRSR000114-1"/>
    </source>
</evidence>
<dbReference type="GO" id="GO:0005634">
    <property type="term" value="C:nucleus"/>
    <property type="evidence" value="ECO:0007669"/>
    <property type="project" value="TreeGrafter"/>
</dbReference>
<dbReference type="AlphaFoldDB" id="A0A140JW76"/>
<evidence type="ECO:0000313" key="12">
    <source>
        <dbReference type="EMBL" id="BAU61353.1"/>
    </source>
</evidence>
<dbReference type="GO" id="GO:0046168">
    <property type="term" value="P:glycerol-3-phosphate catabolic process"/>
    <property type="evidence" value="ECO:0007669"/>
    <property type="project" value="UniProtKB-UniRule"/>
</dbReference>
<evidence type="ECO:0000259" key="10">
    <source>
        <dbReference type="Pfam" id="PF01210"/>
    </source>
</evidence>
<dbReference type="GO" id="GO:0042803">
    <property type="term" value="F:protein homodimerization activity"/>
    <property type="evidence" value="ECO:0007669"/>
    <property type="project" value="InterPro"/>
</dbReference>
<evidence type="ECO:0000256" key="2">
    <source>
        <dbReference type="ARBA" id="ARBA00023002"/>
    </source>
</evidence>
<comment type="catalytic activity">
    <reaction evidence="4 9">
        <text>sn-glycerol 3-phosphate + NAD(+) = dihydroxyacetone phosphate + NADH + H(+)</text>
        <dbReference type="Rhea" id="RHEA:11092"/>
        <dbReference type="ChEBI" id="CHEBI:15378"/>
        <dbReference type="ChEBI" id="CHEBI:57540"/>
        <dbReference type="ChEBI" id="CHEBI:57597"/>
        <dbReference type="ChEBI" id="CHEBI:57642"/>
        <dbReference type="ChEBI" id="CHEBI:57945"/>
        <dbReference type="EC" id="1.1.1.8"/>
    </reaction>
</comment>
<sequence length="378" mass="41187">MVSTALERLQALQGSLRAVDNVAKNYRKKFRIAVIGSGNWGTAVAKIVAENAAEKKSLFEHEVRMWVRQEKVGDMNLTDIINLHHENVRYLPEVRLPDNLVADPEIRNVAEGADLLVFNLPHQFLGSVCDQMKGIDFSRSSAISCLKGLNVSAQGVELLSNVVEEKLGLHCGVLSGANIASEVAREKWCETTVAYPLPKWYKPGEIDEDLIKALFHRPYFHVQVSSDTAGVSIGGALKNVVAIGAGLVEGAGWGDNAKAAVMRRGILEMIKFGVTFFPGTLPETFTNESAGVADLITSCAGGRNVKVGRAFARTGKPLEEIEKELLNGQSAQGIITAREVHELLSEKNMLNEFPLLVAIYEVAHGKLHISQLPDRIAD</sequence>
<dbReference type="Gene3D" id="3.40.50.720">
    <property type="entry name" value="NAD(P)-binding Rossmann-like Domain"/>
    <property type="match status" value="1"/>
</dbReference>